<feature type="transmembrane region" description="Helical" evidence="9">
    <location>
        <begin position="151"/>
        <end position="171"/>
    </location>
</feature>
<dbReference type="InterPro" id="IPR044880">
    <property type="entry name" value="NCX_ion-bd_dom_sf"/>
</dbReference>
<dbReference type="GO" id="GO:0016020">
    <property type="term" value="C:membrane"/>
    <property type="evidence" value="ECO:0007669"/>
    <property type="project" value="InterPro"/>
</dbReference>
<gene>
    <name evidence="10" type="primary">cax</name>
    <name evidence="10" type="ORF">FKV68_24750</name>
</gene>
<feature type="transmembrane region" description="Helical" evidence="9">
    <location>
        <begin position="226"/>
        <end position="245"/>
    </location>
</feature>
<dbReference type="InterPro" id="IPR004713">
    <property type="entry name" value="CaH_exchang"/>
</dbReference>
<accession>A0A859QEX4</accession>
<keyword evidence="7 9" id="KW-0406">Ion transport</keyword>
<comment type="subcellular location">
    <subcellularLocation>
        <location evidence="1">Endomembrane system</location>
        <topology evidence="1">Multi-pass membrane protein</topology>
    </subcellularLocation>
</comment>
<protein>
    <recommendedName>
        <fullName evidence="9">Ca(2+)/H(+) antiporter</fullName>
    </recommendedName>
</protein>
<feature type="transmembrane region" description="Helical" evidence="9">
    <location>
        <begin position="31"/>
        <end position="48"/>
    </location>
</feature>
<dbReference type="GO" id="GO:0006874">
    <property type="term" value="P:intracellular calcium ion homeostasis"/>
    <property type="evidence" value="ECO:0007669"/>
    <property type="project" value="TreeGrafter"/>
</dbReference>
<comment type="similarity">
    <text evidence="9">Belongs to the Ca(2+):cation antiporter (CaCA) (TC 2.A.19) family.</text>
</comment>
<sequence>MTSNLKDRSSGALPRPAVGTAVLAEFRRTPLLALIVFVPVVILLEQTVPEAHTWLFLLSVAAIVPLAALLSRATEAVAARTGDTIGGLLNATLGNLTELVISFAALQAGQYLLVKASLAGAIVTNTLFMLGGAFLLGGFKHHLQEFNRVSARFQACLLFLATIAILVPSVISEVDRAPAAAFSQKLSLGLAILLIAVYGLGMLFSLRTHRELFAAVGHADEDEKPWPLSVSIVVLIVVTLLVALVSEIFVGSVQIAAEHLGMTPAFVGFIIVALVGGAAEMTTAFSAARANRLDLSVGIALGSAAQIALFVAPVLVLVSYFVGPEPMSLQFWPGAVAMMLVATMAATLLSNGGRAAWYMGVMALATYAIFGMTLFLLPPATPL</sequence>
<dbReference type="NCBIfam" id="TIGR00378">
    <property type="entry name" value="cax"/>
    <property type="match status" value="1"/>
</dbReference>
<feature type="transmembrane region" description="Helical" evidence="9">
    <location>
        <begin position="186"/>
        <end position="206"/>
    </location>
</feature>
<keyword evidence="3 9" id="KW-0109">Calcium transport</keyword>
<dbReference type="EMBL" id="CP041241">
    <property type="protein sequence ID" value="QLL64633.1"/>
    <property type="molecule type" value="Genomic_DNA"/>
</dbReference>
<dbReference type="PANTHER" id="PTHR31503:SF22">
    <property type="entry name" value="VACUOLAR CALCIUM ION TRANSPORTER"/>
    <property type="match status" value="1"/>
</dbReference>
<dbReference type="Gene3D" id="1.20.1420.30">
    <property type="entry name" value="NCX, central ion-binding region"/>
    <property type="match status" value="1"/>
</dbReference>
<feature type="transmembrane region" description="Helical" evidence="9">
    <location>
        <begin position="297"/>
        <end position="323"/>
    </location>
</feature>
<dbReference type="RefSeq" id="WP_246452738.1">
    <property type="nucleotide sequence ID" value="NZ_CP041241.1"/>
</dbReference>
<keyword evidence="10" id="KW-0614">Plasmid</keyword>
<evidence type="ECO:0000256" key="6">
    <source>
        <dbReference type="ARBA" id="ARBA00022989"/>
    </source>
</evidence>
<name>A0A859QEX4_9HYPH</name>
<evidence type="ECO:0000256" key="5">
    <source>
        <dbReference type="ARBA" id="ARBA00022837"/>
    </source>
</evidence>
<dbReference type="GO" id="GO:0012505">
    <property type="term" value="C:endomembrane system"/>
    <property type="evidence" value="ECO:0007669"/>
    <property type="project" value="UniProtKB-SubCell"/>
</dbReference>
<evidence type="ECO:0000256" key="2">
    <source>
        <dbReference type="ARBA" id="ARBA00022448"/>
    </source>
</evidence>
<feature type="transmembrane region" description="Helical" evidence="9">
    <location>
        <begin position="265"/>
        <end position="285"/>
    </location>
</feature>
<keyword evidence="6 9" id="KW-1133">Transmembrane helix</keyword>
<feature type="transmembrane region" description="Helical" evidence="9">
    <location>
        <begin position="54"/>
        <end position="73"/>
    </location>
</feature>
<keyword evidence="5 9" id="KW-0106">Calcium</keyword>
<evidence type="ECO:0000256" key="9">
    <source>
        <dbReference type="RuleBase" id="RU365028"/>
    </source>
</evidence>
<proteinExistence type="inferred from homology"/>
<geneLocation type="plasmid" evidence="11">
    <name>pemeittgr7c</name>
</geneLocation>
<reference evidence="10 11" key="1">
    <citation type="submission" date="2019-06" db="EMBL/GenBank/DDBJ databases">
        <title>Complete genome sequence of Ensifer mexicanus ITTG R7 isolated from nodules of Acacia angustissima (Mill.) Kuntze.</title>
        <authorList>
            <person name="Rincon-Rosales R."/>
            <person name="Rogel M.A."/>
            <person name="Guerrero G."/>
            <person name="Rincon-Molina C.I."/>
            <person name="Lopez-Lopez A."/>
            <person name="Martinez-Romero E."/>
        </authorList>
    </citation>
    <scope>NUCLEOTIDE SEQUENCE [LARGE SCALE GENOMIC DNA]</scope>
    <source>
        <strain evidence="10 11">ITTG R7</strain>
        <plasmid evidence="11">pemeittgr7c</plasmid>
    </source>
</reference>
<comment type="function">
    <text evidence="9">Ca(+)/H(+) antiporter that extrudes calcium in exchange for external protons.</text>
</comment>
<organism evidence="10 11">
    <name type="scientific">Sinorhizobium mexicanum</name>
    <dbReference type="NCBI Taxonomy" id="375549"/>
    <lineage>
        <taxon>Bacteria</taxon>
        <taxon>Pseudomonadati</taxon>
        <taxon>Pseudomonadota</taxon>
        <taxon>Alphaproteobacteria</taxon>
        <taxon>Hyphomicrobiales</taxon>
        <taxon>Rhizobiaceae</taxon>
        <taxon>Sinorhizobium/Ensifer group</taxon>
        <taxon>Sinorhizobium</taxon>
    </lineage>
</organism>
<keyword evidence="11" id="KW-1185">Reference proteome</keyword>
<evidence type="ECO:0000256" key="4">
    <source>
        <dbReference type="ARBA" id="ARBA00022692"/>
    </source>
</evidence>
<dbReference type="InterPro" id="IPR004798">
    <property type="entry name" value="CAX-like"/>
</dbReference>
<keyword evidence="4 9" id="KW-0812">Transmembrane</keyword>
<dbReference type="KEGG" id="emx:FKV68_24750"/>
<keyword evidence="2 9" id="KW-0813">Transport</keyword>
<evidence type="ECO:0000256" key="8">
    <source>
        <dbReference type="ARBA" id="ARBA00023136"/>
    </source>
</evidence>
<keyword evidence="9" id="KW-0050">Antiport</keyword>
<evidence type="ECO:0000313" key="11">
    <source>
        <dbReference type="Proteomes" id="UP000510721"/>
    </source>
</evidence>
<evidence type="ECO:0000256" key="1">
    <source>
        <dbReference type="ARBA" id="ARBA00004127"/>
    </source>
</evidence>
<dbReference type="InterPro" id="IPR004837">
    <property type="entry name" value="NaCa_Exmemb"/>
</dbReference>
<evidence type="ECO:0000256" key="3">
    <source>
        <dbReference type="ARBA" id="ARBA00022568"/>
    </source>
</evidence>
<dbReference type="PANTHER" id="PTHR31503">
    <property type="entry name" value="VACUOLAR CALCIUM ION TRANSPORTER"/>
    <property type="match status" value="1"/>
</dbReference>
<keyword evidence="8 9" id="KW-0472">Membrane</keyword>
<feature type="transmembrane region" description="Helical" evidence="9">
    <location>
        <begin position="356"/>
        <end position="377"/>
    </location>
</feature>
<feature type="transmembrane region" description="Helical" evidence="9">
    <location>
        <begin position="85"/>
        <end position="106"/>
    </location>
</feature>
<evidence type="ECO:0000256" key="7">
    <source>
        <dbReference type="ARBA" id="ARBA00023065"/>
    </source>
</evidence>
<evidence type="ECO:0000313" key="10">
    <source>
        <dbReference type="EMBL" id="QLL64633.1"/>
    </source>
</evidence>
<feature type="transmembrane region" description="Helical" evidence="9">
    <location>
        <begin position="118"/>
        <end position="139"/>
    </location>
</feature>
<dbReference type="GO" id="GO:0015369">
    <property type="term" value="F:calcium:proton antiporter activity"/>
    <property type="evidence" value="ECO:0007669"/>
    <property type="project" value="UniProtKB-UniRule"/>
</dbReference>
<feature type="transmembrane region" description="Helical" evidence="9">
    <location>
        <begin position="329"/>
        <end position="349"/>
    </location>
</feature>
<dbReference type="Proteomes" id="UP000510721">
    <property type="component" value="Plasmid pEmeITTGR7c"/>
</dbReference>
<dbReference type="Pfam" id="PF01699">
    <property type="entry name" value="Na_Ca_ex"/>
    <property type="match status" value="2"/>
</dbReference>
<dbReference type="AlphaFoldDB" id="A0A859QEX4"/>